<keyword evidence="2" id="KW-0282">Flagellum</keyword>
<evidence type="ECO:0000313" key="3">
    <source>
        <dbReference type="Proteomes" id="UP001519924"/>
    </source>
</evidence>
<dbReference type="RefSeq" id="WP_220118497.1">
    <property type="nucleotide sequence ID" value="NZ_JAHZUY010000049.1"/>
</dbReference>
<name>A0ABS7F7B2_9PROT</name>
<dbReference type="InterPro" id="IPR021136">
    <property type="entry name" value="Flagellar_hook_control-like_C"/>
</dbReference>
<gene>
    <name evidence="2" type="ORF">K1J50_14600</name>
</gene>
<feature type="non-terminal residue" evidence="2">
    <location>
        <position position="1"/>
    </location>
</feature>
<proteinExistence type="predicted"/>
<keyword evidence="2" id="KW-0966">Cell projection</keyword>
<accession>A0ABS7F7B2</accession>
<protein>
    <submittedName>
        <fullName evidence="2">Flagellar hook-length control protein FliK</fullName>
    </submittedName>
</protein>
<keyword evidence="2" id="KW-0969">Cilium</keyword>
<feature type="domain" description="Flagellar hook-length control protein-like C-terminal" evidence="1">
    <location>
        <begin position="30"/>
        <end position="95"/>
    </location>
</feature>
<dbReference type="EMBL" id="JAHZUY010000049">
    <property type="protein sequence ID" value="MBW8270711.1"/>
    <property type="molecule type" value="Genomic_DNA"/>
</dbReference>
<dbReference type="InterPro" id="IPR038610">
    <property type="entry name" value="FliK-like_C_sf"/>
</dbReference>
<reference evidence="2 3" key="1">
    <citation type="submission" date="2021-08" db="EMBL/GenBank/DDBJ databases">
        <title>Caldovatus sediminis gen. nov., sp. nov., a moderately thermophilic bacterium isolated from a hot spring.</title>
        <authorList>
            <person name="Hu C.-J."/>
            <person name="Li W.-J."/>
            <person name="Xian W.-D."/>
        </authorList>
    </citation>
    <scope>NUCLEOTIDE SEQUENCE [LARGE SCALE GENOMIC DNA]</scope>
    <source>
        <strain evidence="2 3">SYSU G05006</strain>
    </source>
</reference>
<organism evidence="2 3">
    <name type="scientific">Caldovatus aquaticus</name>
    <dbReference type="NCBI Taxonomy" id="2865671"/>
    <lineage>
        <taxon>Bacteria</taxon>
        <taxon>Pseudomonadati</taxon>
        <taxon>Pseudomonadota</taxon>
        <taxon>Alphaproteobacteria</taxon>
        <taxon>Acetobacterales</taxon>
        <taxon>Roseomonadaceae</taxon>
        <taxon>Caldovatus</taxon>
    </lineage>
</organism>
<evidence type="ECO:0000259" key="1">
    <source>
        <dbReference type="Pfam" id="PF02120"/>
    </source>
</evidence>
<dbReference type="Pfam" id="PF02120">
    <property type="entry name" value="Flg_hook"/>
    <property type="match status" value="1"/>
</dbReference>
<comment type="caution">
    <text evidence="2">The sequence shown here is derived from an EMBL/GenBank/DDBJ whole genome shotgun (WGS) entry which is preliminary data.</text>
</comment>
<dbReference type="Gene3D" id="3.30.750.140">
    <property type="match status" value="1"/>
</dbReference>
<evidence type="ECO:0000313" key="2">
    <source>
        <dbReference type="EMBL" id="MBW8270711.1"/>
    </source>
</evidence>
<sequence length="163" mass="15923">TPRPPPPATPARQLVPPVVALSLGAGAARGGGPDRLELLLEPAELGRVEIRVEPGSGPEGAIAVRVVAERPETLALLQRDARELDRALAQAGLGAAGATGGGCVLSFALGGGTRQQGGGADAGAGGSGGAARRGLRGAAAAEAPAATVPPRHRPLLALLDIAV</sequence>
<dbReference type="Proteomes" id="UP001519924">
    <property type="component" value="Unassembled WGS sequence"/>
</dbReference>
<keyword evidence="3" id="KW-1185">Reference proteome</keyword>